<evidence type="ECO:0000313" key="2">
    <source>
        <dbReference type="EMBL" id="EDW77268.1"/>
    </source>
</evidence>
<dbReference type="GO" id="GO:0007098">
    <property type="term" value="P:centrosome cycle"/>
    <property type="evidence" value="ECO:0007669"/>
    <property type="project" value="EnsemblMetazoa"/>
</dbReference>
<dbReference type="GO" id="GO:0005814">
    <property type="term" value="C:centriole"/>
    <property type="evidence" value="ECO:0007669"/>
    <property type="project" value="TreeGrafter"/>
</dbReference>
<dbReference type="AlphaFoldDB" id="B4MYS9"/>
<feature type="region of interest" description="Disordered" evidence="1">
    <location>
        <begin position="464"/>
        <end position="490"/>
    </location>
</feature>
<dbReference type="eggNOG" id="KOG4378">
    <property type="taxonomic scope" value="Eukaryota"/>
</dbReference>
<dbReference type="InterPro" id="IPR015943">
    <property type="entry name" value="WD40/YVTN_repeat-like_dom_sf"/>
</dbReference>
<name>B4MYS9_DROWI</name>
<dbReference type="SMART" id="SM00320">
    <property type="entry name" value="WD40"/>
    <property type="match status" value="3"/>
</dbReference>
<dbReference type="GO" id="GO:0005813">
    <property type="term" value="C:centrosome"/>
    <property type="evidence" value="ECO:0007669"/>
    <property type="project" value="TreeGrafter"/>
</dbReference>
<gene>
    <name evidence="2" type="primary">Dwil\GK18208</name>
    <name evidence="2" type="ORF">Dwil_GK18208</name>
</gene>
<dbReference type="FunCoup" id="B4MYS9">
    <property type="interactions" value="41"/>
</dbReference>
<evidence type="ECO:0000256" key="1">
    <source>
        <dbReference type="SAM" id="MobiDB-lite"/>
    </source>
</evidence>
<dbReference type="GO" id="GO:0000931">
    <property type="term" value="C:gamma-tubulin ring complex"/>
    <property type="evidence" value="ECO:0007669"/>
    <property type="project" value="EnsemblMetazoa"/>
</dbReference>
<dbReference type="KEGG" id="dwi:6643490"/>
<dbReference type="SMR" id="B4MYS9"/>
<dbReference type="GO" id="GO:0007057">
    <property type="term" value="P:spindle assembly involved in female meiosis I"/>
    <property type="evidence" value="ECO:0007669"/>
    <property type="project" value="EnsemblMetazoa"/>
</dbReference>
<dbReference type="InParanoid" id="B4MYS9"/>
<dbReference type="GO" id="GO:0036064">
    <property type="term" value="C:ciliary basal body"/>
    <property type="evidence" value="ECO:0007669"/>
    <property type="project" value="TreeGrafter"/>
</dbReference>
<dbReference type="OMA" id="VDRMSTR"/>
<feature type="region of interest" description="Disordered" evidence="1">
    <location>
        <begin position="409"/>
        <end position="450"/>
    </location>
</feature>
<dbReference type="OrthoDB" id="1602884at2759"/>
<dbReference type="GO" id="GO:0000278">
    <property type="term" value="P:mitotic cell cycle"/>
    <property type="evidence" value="ECO:0007669"/>
    <property type="project" value="EnsemblMetazoa"/>
</dbReference>
<dbReference type="HOGENOM" id="CLU_028306_0_0_1"/>
<dbReference type="GO" id="GO:0051726">
    <property type="term" value="P:regulation of cell cycle"/>
    <property type="evidence" value="ECO:0007669"/>
    <property type="project" value="EnsemblMetazoa"/>
</dbReference>
<feature type="compositionally biased region" description="Basic and acidic residues" evidence="1">
    <location>
        <begin position="409"/>
        <end position="422"/>
    </location>
</feature>
<dbReference type="SUPFAM" id="SSF50978">
    <property type="entry name" value="WD40 repeat-like"/>
    <property type="match status" value="1"/>
</dbReference>
<reference evidence="2 3" key="1">
    <citation type="journal article" date="2007" name="Nature">
        <title>Evolution of genes and genomes on the Drosophila phylogeny.</title>
        <authorList>
            <consortium name="Drosophila 12 Genomes Consortium"/>
            <person name="Clark A.G."/>
            <person name="Eisen M.B."/>
            <person name="Smith D.R."/>
            <person name="Bergman C.M."/>
            <person name="Oliver B."/>
            <person name="Markow T.A."/>
            <person name="Kaufman T.C."/>
            <person name="Kellis M."/>
            <person name="Gelbart W."/>
            <person name="Iyer V.N."/>
            <person name="Pollard D.A."/>
            <person name="Sackton T.B."/>
            <person name="Larracuente A.M."/>
            <person name="Singh N.D."/>
            <person name="Abad J.P."/>
            <person name="Abt D.N."/>
            <person name="Adryan B."/>
            <person name="Aguade M."/>
            <person name="Akashi H."/>
            <person name="Anderson W.W."/>
            <person name="Aquadro C.F."/>
            <person name="Ardell D.H."/>
            <person name="Arguello R."/>
            <person name="Artieri C.G."/>
            <person name="Barbash D.A."/>
            <person name="Barker D."/>
            <person name="Barsanti P."/>
            <person name="Batterham P."/>
            <person name="Batzoglou S."/>
            <person name="Begun D."/>
            <person name="Bhutkar A."/>
            <person name="Blanco E."/>
            <person name="Bosak S.A."/>
            <person name="Bradley R.K."/>
            <person name="Brand A.D."/>
            <person name="Brent M.R."/>
            <person name="Brooks A.N."/>
            <person name="Brown R.H."/>
            <person name="Butlin R.K."/>
            <person name="Caggese C."/>
            <person name="Calvi B.R."/>
            <person name="Bernardo de Carvalho A."/>
            <person name="Caspi A."/>
            <person name="Castrezana S."/>
            <person name="Celniker S.E."/>
            <person name="Chang J.L."/>
            <person name="Chapple C."/>
            <person name="Chatterji S."/>
            <person name="Chinwalla A."/>
            <person name="Civetta A."/>
            <person name="Clifton S.W."/>
            <person name="Comeron J.M."/>
            <person name="Costello J.C."/>
            <person name="Coyne J.A."/>
            <person name="Daub J."/>
            <person name="David R.G."/>
            <person name="Delcher A.L."/>
            <person name="Delehaunty K."/>
            <person name="Do C.B."/>
            <person name="Ebling H."/>
            <person name="Edwards K."/>
            <person name="Eickbush T."/>
            <person name="Evans J.D."/>
            <person name="Filipski A."/>
            <person name="Findeiss S."/>
            <person name="Freyhult E."/>
            <person name="Fulton L."/>
            <person name="Fulton R."/>
            <person name="Garcia A.C."/>
            <person name="Gardiner A."/>
            <person name="Garfield D.A."/>
            <person name="Garvin B.E."/>
            <person name="Gibson G."/>
            <person name="Gilbert D."/>
            <person name="Gnerre S."/>
            <person name="Godfrey J."/>
            <person name="Good R."/>
            <person name="Gotea V."/>
            <person name="Gravely B."/>
            <person name="Greenberg A.J."/>
            <person name="Griffiths-Jones S."/>
            <person name="Gross S."/>
            <person name="Guigo R."/>
            <person name="Gustafson E.A."/>
            <person name="Haerty W."/>
            <person name="Hahn M.W."/>
            <person name="Halligan D.L."/>
            <person name="Halpern A.L."/>
            <person name="Halter G.M."/>
            <person name="Han M.V."/>
            <person name="Heger A."/>
            <person name="Hillier L."/>
            <person name="Hinrichs A.S."/>
            <person name="Holmes I."/>
            <person name="Hoskins R.A."/>
            <person name="Hubisz M.J."/>
            <person name="Hultmark D."/>
            <person name="Huntley M.A."/>
            <person name="Jaffe D.B."/>
            <person name="Jagadeeshan S."/>
            <person name="Jeck W.R."/>
            <person name="Johnson J."/>
            <person name="Jones C.D."/>
            <person name="Jordan W.C."/>
            <person name="Karpen G.H."/>
            <person name="Kataoka E."/>
            <person name="Keightley P.D."/>
            <person name="Kheradpour P."/>
            <person name="Kirkness E.F."/>
            <person name="Koerich L.B."/>
            <person name="Kristiansen K."/>
            <person name="Kudrna D."/>
            <person name="Kulathinal R.J."/>
            <person name="Kumar S."/>
            <person name="Kwok R."/>
            <person name="Lander E."/>
            <person name="Langley C.H."/>
            <person name="Lapoint R."/>
            <person name="Lazzaro B.P."/>
            <person name="Lee S.J."/>
            <person name="Levesque L."/>
            <person name="Li R."/>
            <person name="Lin C.F."/>
            <person name="Lin M.F."/>
            <person name="Lindblad-Toh K."/>
            <person name="Llopart A."/>
            <person name="Long M."/>
            <person name="Low L."/>
            <person name="Lozovsky E."/>
            <person name="Lu J."/>
            <person name="Luo M."/>
            <person name="Machado C.A."/>
            <person name="Makalowski W."/>
            <person name="Marzo M."/>
            <person name="Matsuda M."/>
            <person name="Matzkin L."/>
            <person name="McAllister B."/>
            <person name="McBride C.S."/>
            <person name="McKernan B."/>
            <person name="McKernan K."/>
            <person name="Mendez-Lago M."/>
            <person name="Minx P."/>
            <person name="Mollenhauer M.U."/>
            <person name="Montooth K."/>
            <person name="Mount S.M."/>
            <person name="Mu X."/>
            <person name="Myers E."/>
            <person name="Negre B."/>
            <person name="Newfeld S."/>
            <person name="Nielsen R."/>
            <person name="Noor M.A."/>
            <person name="O'Grady P."/>
            <person name="Pachter L."/>
            <person name="Papaceit M."/>
            <person name="Parisi M.J."/>
            <person name="Parisi M."/>
            <person name="Parts L."/>
            <person name="Pedersen J.S."/>
            <person name="Pesole G."/>
            <person name="Phillippy A.M."/>
            <person name="Ponting C.P."/>
            <person name="Pop M."/>
            <person name="Porcelli D."/>
            <person name="Powell J.R."/>
            <person name="Prohaska S."/>
            <person name="Pruitt K."/>
            <person name="Puig M."/>
            <person name="Quesneville H."/>
            <person name="Ram K.R."/>
            <person name="Rand D."/>
            <person name="Rasmussen M.D."/>
            <person name="Reed L.K."/>
            <person name="Reenan R."/>
            <person name="Reily A."/>
            <person name="Remington K.A."/>
            <person name="Rieger T.T."/>
            <person name="Ritchie M.G."/>
            <person name="Robin C."/>
            <person name="Rogers Y.H."/>
            <person name="Rohde C."/>
            <person name="Rozas J."/>
            <person name="Rubenfield M.J."/>
            <person name="Ruiz A."/>
            <person name="Russo S."/>
            <person name="Salzberg S.L."/>
            <person name="Sanchez-Gracia A."/>
            <person name="Saranga D.J."/>
            <person name="Sato H."/>
            <person name="Schaeffer S.W."/>
            <person name="Schatz M.C."/>
            <person name="Schlenke T."/>
            <person name="Schwartz R."/>
            <person name="Segarra C."/>
            <person name="Singh R.S."/>
            <person name="Sirot L."/>
            <person name="Sirota M."/>
            <person name="Sisneros N.B."/>
            <person name="Smith C.D."/>
            <person name="Smith T.F."/>
            <person name="Spieth J."/>
            <person name="Stage D.E."/>
            <person name="Stark A."/>
            <person name="Stephan W."/>
            <person name="Strausberg R.L."/>
            <person name="Strempel S."/>
            <person name="Sturgill D."/>
            <person name="Sutton G."/>
            <person name="Sutton G.G."/>
            <person name="Tao W."/>
            <person name="Teichmann S."/>
            <person name="Tobari Y.N."/>
            <person name="Tomimura Y."/>
            <person name="Tsolas J.M."/>
            <person name="Valente V.L."/>
            <person name="Venter E."/>
            <person name="Venter J.C."/>
            <person name="Vicario S."/>
            <person name="Vieira F.G."/>
            <person name="Vilella A.J."/>
            <person name="Villasante A."/>
            <person name="Walenz B."/>
            <person name="Wang J."/>
            <person name="Wasserman M."/>
            <person name="Watts T."/>
            <person name="Wilson D."/>
            <person name="Wilson R.K."/>
            <person name="Wing R.A."/>
            <person name="Wolfner M.F."/>
            <person name="Wong A."/>
            <person name="Wong G.K."/>
            <person name="Wu C.I."/>
            <person name="Wu G."/>
            <person name="Yamamoto D."/>
            <person name="Yang H.P."/>
            <person name="Yang S.P."/>
            <person name="Yorke J.A."/>
            <person name="Yoshida K."/>
            <person name="Zdobnov E."/>
            <person name="Zhang P."/>
            <person name="Zhang Y."/>
            <person name="Zimin A.V."/>
            <person name="Baldwin J."/>
            <person name="Abdouelleil A."/>
            <person name="Abdulkadir J."/>
            <person name="Abebe A."/>
            <person name="Abera B."/>
            <person name="Abreu J."/>
            <person name="Acer S.C."/>
            <person name="Aftuck L."/>
            <person name="Alexander A."/>
            <person name="An P."/>
            <person name="Anderson E."/>
            <person name="Anderson S."/>
            <person name="Arachi H."/>
            <person name="Azer M."/>
            <person name="Bachantsang P."/>
            <person name="Barry A."/>
            <person name="Bayul T."/>
            <person name="Berlin A."/>
            <person name="Bessette D."/>
            <person name="Bloom T."/>
            <person name="Blye J."/>
            <person name="Boguslavskiy L."/>
            <person name="Bonnet C."/>
            <person name="Boukhgalter B."/>
            <person name="Bourzgui I."/>
            <person name="Brown A."/>
            <person name="Cahill P."/>
            <person name="Channer S."/>
            <person name="Cheshatsang Y."/>
            <person name="Chuda L."/>
            <person name="Citroen M."/>
            <person name="Collymore A."/>
            <person name="Cooke P."/>
            <person name="Costello M."/>
            <person name="D'Aco K."/>
            <person name="Daza R."/>
            <person name="De Haan G."/>
            <person name="DeGray S."/>
            <person name="DeMaso C."/>
            <person name="Dhargay N."/>
            <person name="Dooley K."/>
            <person name="Dooley E."/>
            <person name="Doricent M."/>
            <person name="Dorje P."/>
            <person name="Dorjee K."/>
            <person name="Dupes A."/>
            <person name="Elong R."/>
            <person name="Falk J."/>
            <person name="Farina A."/>
            <person name="Faro S."/>
            <person name="Ferguson D."/>
            <person name="Fisher S."/>
            <person name="Foley C.D."/>
            <person name="Franke A."/>
            <person name="Friedrich D."/>
            <person name="Gadbois L."/>
            <person name="Gearin G."/>
            <person name="Gearin C.R."/>
            <person name="Giannoukos G."/>
            <person name="Goode T."/>
            <person name="Graham J."/>
            <person name="Grandbois E."/>
            <person name="Grewal S."/>
            <person name="Gyaltsen K."/>
            <person name="Hafez N."/>
            <person name="Hagos B."/>
            <person name="Hall J."/>
            <person name="Henson C."/>
            <person name="Hollinger A."/>
            <person name="Honan T."/>
            <person name="Huard M.D."/>
            <person name="Hughes L."/>
            <person name="Hurhula B."/>
            <person name="Husby M.E."/>
            <person name="Kamat A."/>
            <person name="Kanga B."/>
            <person name="Kashin S."/>
            <person name="Khazanovich D."/>
            <person name="Kisner P."/>
            <person name="Lance K."/>
            <person name="Lara M."/>
            <person name="Lee W."/>
            <person name="Lennon N."/>
            <person name="Letendre F."/>
            <person name="LeVine R."/>
            <person name="Lipovsky A."/>
            <person name="Liu X."/>
            <person name="Liu J."/>
            <person name="Liu S."/>
            <person name="Lokyitsang T."/>
            <person name="Lokyitsang Y."/>
            <person name="Lubonja R."/>
            <person name="Lui A."/>
            <person name="MacDonald P."/>
            <person name="Magnisalis V."/>
            <person name="Maru K."/>
            <person name="Matthews C."/>
            <person name="McCusker W."/>
            <person name="McDonough S."/>
            <person name="Mehta T."/>
            <person name="Meldrim J."/>
            <person name="Meneus L."/>
            <person name="Mihai O."/>
            <person name="Mihalev A."/>
            <person name="Mihova T."/>
            <person name="Mittelman R."/>
            <person name="Mlenga V."/>
            <person name="Montmayeur A."/>
            <person name="Mulrain L."/>
            <person name="Navidi A."/>
            <person name="Naylor J."/>
            <person name="Negash T."/>
            <person name="Nguyen T."/>
            <person name="Nguyen N."/>
            <person name="Nicol R."/>
            <person name="Norbu C."/>
            <person name="Norbu N."/>
            <person name="Novod N."/>
            <person name="O'Neill B."/>
            <person name="Osman S."/>
            <person name="Markiewicz E."/>
            <person name="Oyono O.L."/>
            <person name="Patti C."/>
            <person name="Phunkhang P."/>
            <person name="Pierre F."/>
            <person name="Priest M."/>
            <person name="Raghuraman S."/>
            <person name="Rege F."/>
            <person name="Reyes R."/>
            <person name="Rise C."/>
            <person name="Rogov P."/>
            <person name="Ross K."/>
            <person name="Ryan E."/>
            <person name="Settipalli S."/>
            <person name="Shea T."/>
            <person name="Sherpa N."/>
            <person name="Shi L."/>
            <person name="Shih D."/>
            <person name="Sparrow T."/>
            <person name="Spaulding J."/>
            <person name="Stalker J."/>
            <person name="Stange-Thomann N."/>
            <person name="Stavropoulos S."/>
            <person name="Stone C."/>
            <person name="Strader C."/>
            <person name="Tesfaye S."/>
            <person name="Thomson T."/>
            <person name="Thoulutsang Y."/>
            <person name="Thoulutsang D."/>
            <person name="Topham K."/>
            <person name="Topping I."/>
            <person name="Tsamla T."/>
            <person name="Vassiliev H."/>
            <person name="Vo A."/>
            <person name="Wangchuk T."/>
            <person name="Wangdi T."/>
            <person name="Weiand M."/>
            <person name="Wilkinson J."/>
            <person name="Wilson A."/>
            <person name="Yadav S."/>
            <person name="Young G."/>
            <person name="Yu Q."/>
            <person name="Zembek L."/>
            <person name="Zhong D."/>
            <person name="Zimmer A."/>
            <person name="Zwirko Z."/>
            <person name="Jaffe D.B."/>
            <person name="Alvarez P."/>
            <person name="Brockman W."/>
            <person name="Butler J."/>
            <person name="Chin C."/>
            <person name="Gnerre S."/>
            <person name="Grabherr M."/>
            <person name="Kleber M."/>
            <person name="Mauceli E."/>
            <person name="MacCallum I."/>
        </authorList>
    </citation>
    <scope>NUCLEOTIDE SEQUENCE [LARGE SCALE GENOMIC DNA]</scope>
    <source>
        <strain evidence="3">Tucson 14030-0811.24</strain>
    </source>
</reference>
<dbReference type="PhylomeDB" id="B4MYS9"/>
<dbReference type="GO" id="GO:0030674">
    <property type="term" value="F:protein-macromolecule adaptor activity"/>
    <property type="evidence" value="ECO:0007669"/>
    <property type="project" value="EnsemblMetazoa"/>
</dbReference>
<sequence length="635" mass="71249">MHLISTSKITVLSDFADLETKSTFVHANGETSDFQFNQRRLFVEVDKKAGLAVMRIKEKEDKAPEIQRVRKLTIDNAFCVCCAKQSTEEIAVGQSTGYVKLYNYRTAQLIHRFPADSTRSAILYVDYNANDEYIAAVTESGSTNIYGTKTQRKIDTIHIDEQSSLARFHPSKRLQLGVASYKGAVTVYDIQSKRKTFHITDAHNAPCRDISMCSSQPSLLVSVGYDCKINIFDIRRQRGQPSTDRLKYTTPLSTVALSECGMYFCAGNLKGELIAYDMRSTKQPLAVRKVHEGGVVRVAFVPMPSDEQQSTSFSSAHNVTMDAGLPTVKPLTSDELRKSIAANLLSTQMQLDSINSGVMATPTASTMTLRPHRDSFCDFLDGQHAPKAVDRMSTRLSMNRRDSFDWETLGERKRSSNDDQSKFLESPANGSPVPETLQQTLSGPLRDRSNVSGEIKLKQIAETDEHLAEEQQSGNSSSSSSDKENPQMVDQELQQRLRMLSASRNSTPHHPTVQSSSSQLKPQQLLAQTSSGLSAASSQQLSDVSKEMNNLRDFIDQRFEQLEKEMKVMGEQNKWHIFTQISNYFNHQVDSTQQIRDALAILIHGDPFVKEFSRLQYENAKLKKQVEQLQKSQPK</sequence>
<dbReference type="InterPro" id="IPR001680">
    <property type="entry name" value="WD40_rpt"/>
</dbReference>
<dbReference type="InterPro" id="IPR036322">
    <property type="entry name" value="WD40_repeat_dom_sf"/>
</dbReference>
<proteinExistence type="predicted"/>
<dbReference type="Proteomes" id="UP000007798">
    <property type="component" value="Unassembled WGS sequence"/>
</dbReference>
<protein>
    <recommendedName>
        <fullName evidence="4">Protein NEDD1</fullName>
    </recommendedName>
</protein>
<accession>B4MYS9</accession>
<dbReference type="InterPro" id="IPR052818">
    <property type="entry name" value="NEDD1_Spindle_Assembly"/>
</dbReference>
<keyword evidence="3" id="KW-1185">Reference proteome</keyword>
<organism evidence="2 3">
    <name type="scientific">Drosophila willistoni</name>
    <name type="common">Fruit fly</name>
    <dbReference type="NCBI Taxonomy" id="7260"/>
    <lineage>
        <taxon>Eukaryota</taxon>
        <taxon>Metazoa</taxon>
        <taxon>Ecdysozoa</taxon>
        <taxon>Arthropoda</taxon>
        <taxon>Hexapoda</taxon>
        <taxon>Insecta</taxon>
        <taxon>Pterygota</taxon>
        <taxon>Neoptera</taxon>
        <taxon>Endopterygota</taxon>
        <taxon>Diptera</taxon>
        <taxon>Brachycera</taxon>
        <taxon>Muscomorpha</taxon>
        <taxon>Ephydroidea</taxon>
        <taxon>Drosophilidae</taxon>
        <taxon>Drosophila</taxon>
        <taxon>Sophophora</taxon>
    </lineage>
</organism>
<dbReference type="PANTHER" id="PTHR44414">
    <property type="entry name" value="PROTEIN NEDD1"/>
    <property type="match status" value="1"/>
</dbReference>
<dbReference type="GO" id="GO:0090619">
    <property type="term" value="C:meiotic spindle pole"/>
    <property type="evidence" value="ECO:0007669"/>
    <property type="project" value="EnsemblMetazoa"/>
</dbReference>
<dbReference type="GO" id="GO:0090221">
    <property type="term" value="P:mitotic spindle-templated microtubule nucleation"/>
    <property type="evidence" value="ECO:0007669"/>
    <property type="project" value="EnsemblMetazoa"/>
</dbReference>
<dbReference type="STRING" id="7260.B4MYS9"/>
<feature type="region of interest" description="Disordered" evidence="1">
    <location>
        <begin position="504"/>
        <end position="541"/>
    </location>
</feature>
<dbReference type="GO" id="GO:0005737">
    <property type="term" value="C:cytoplasm"/>
    <property type="evidence" value="ECO:0007669"/>
    <property type="project" value="EnsemblMetazoa"/>
</dbReference>
<feature type="compositionally biased region" description="Polar residues" evidence="1">
    <location>
        <begin position="504"/>
        <end position="513"/>
    </location>
</feature>
<dbReference type="GO" id="GO:1990385">
    <property type="term" value="C:meiotic spindle midzone"/>
    <property type="evidence" value="ECO:0007669"/>
    <property type="project" value="EnsemblMetazoa"/>
</dbReference>
<dbReference type="Gene3D" id="2.130.10.10">
    <property type="entry name" value="YVTN repeat-like/Quinoprotein amine dehydrogenase"/>
    <property type="match status" value="2"/>
</dbReference>
<dbReference type="PANTHER" id="PTHR44414:SF1">
    <property type="entry name" value="PROTEIN NEDD1"/>
    <property type="match status" value="1"/>
</dbReference>
<dbReference type="GO" id="GO:0043015">
    <property type="term" value="F:gamma-tubulin binding"/>
    <property type="evidence" value="ECO:0007669"/>
    <property type="project" value="EnsemblMetazoa"/>
</dbReference>
<evidence type="ECO:0000313" key="3">
    <source>
        <dbReference type="Proteomes" id="UP000007798"/>
    </source>
</evidence>
<dbReference type="EMBL" id="CH963913">
    <property type="protein sequence ID" value="EDW77268.1"/>
    <property type="molecule type" value="Genomic_DNA"/>
</dbReference>
<feature type="compositionally biased region" description="Low complexity" evidence="1">
    <location>
        <begin position="514"/>
        <end position="541"/>
    </location>
</feature>
<evidence type="ECO:0008006" key="4">
    <source>
        <dbReference type="Google" id="ProtNLM"/>
    </source>
</evidence>